<evidence type="ECO:0000256" key="9">
    <source>
        <dbReference type="ARBA" id="ARBA00023157"/>
    </source>
</evidence>
<evidence type="ECO:0000256" key="10">
    <source>
        <dbReference type="SAM" id="SignalP"/>
    </source>
</evidence>
<protein>
    <recommendedName>
        <fullName evidence="13">Hemicentin-1</fullName>
    </recommendedName>
</protein>
<keyword evidence="12" id="KW-1185">Reference proteome</keyword>
<sequence length="723" mass="77086">MKPRLLWYFLFLALVVMVDQTQGWWGGESRRRSCTRTNCAVGSWSAWSSCTQPCGIGGIQRRSRTKTRGESCGGSCPYPFTETVSCNKGCSNGGTPLHGRCINCKTGYSGKCCTGVDGGWSAWTTWQNCSKVCGTGQQERRRGCTAPLPRNGGRLCVGASRLDRACNTHNCPVHGGWSRWRGWTNCSQSCGTGSQERSRTCTNPLPRYGGNSCRGAALDKQTCNKQPCPVDGGWSSWDVWTSCSRRCDTGTQGKSRNCTKPLPRNGGKSCPGAANEQRVCNTHSCPVHGGWSNWSVSTPCSVTCGSGVEILSRTCTNPAPKRGGIACTGAPQKEQAYTKKPCPIHGGWSTWSVSTPCSVTCDSGVEILSRTCTNPAPKHGGTACKGAPRKQQACTKNSCPIHGGWSNWSVSTPCSVTCGSGVEILSRTCTNPAPKRGGTACTGAPQKEQACTKKPCPIHGVDGGWSSWSVLTPCSVTCGNGIEILSRTCTNPAAKHGGTSCTGAPRKEQACTKNPCSIDGGWSSWSTWTTCSQSCGRGFQERSRSCTHPAPSNGGKTCQGAARESHGCNTQSCPVHGGWSKWGNWAECSVTCGAGVMSRERHCDNPVPAYGGRRCEGSNNDSKSCSTDVCIAGVGCYESFPTDRLGSFTDEIDWFAHFSSQMQRIVKKCAHLAVKKGQIFFAVEDFGNCYGAQVSPFGSASKATQCNFGVGLKNYYYVYEISS</sequence>
<dbReference type="PRINTS" id="PR01705">
    <property type="entry name" value="TSP1REPEAT"/>
</dbReference>
<keyword evidence="5 10" id="KW-0732">Signal</keyword>
<dbReference type="InterPro" id="IPR036383">
    <property type="entry name" value="TSP1_rpt_sf"/>
</dbReference>
<dbReference type="InterPro" id="IPR000884">
    <property type="entry name" value="TSP1_rpt"/>
</dbReference>
<evidence type="ECO:0000256" key="7">
    <source>
        <dbReference type="ARBA" id="ARBA00022989"/>
    </source>
</evidence>
<evidence type="ECO:0000256" key="6">
    <source>
        <dbReference type="ARBA" id="ARBA00022737"/>
    </source>
</evidence>
<keyword evidence="9" id="KW-1015">Disulfide bond</keyword>
<dbReference type="Proteomes" id="UP001163046">
    <property type="component" value="Unassembled WGS sequence"/>
</dbReference>
<dbReference type="FunFam" id="2.20.100.10:FF:000001">
    <property type="entry name" value="semaphorin-5A isoform X1"/>
    <property type="match status" value="5"/>
</dbReference>
<dbReference type="EMBL" id="MU825435">
    <property type="protein sequence ID" value="KAJ7389347.1"/>
    <property type="molecule type" value="Genomic_DNA"/>
</dbReference>
<keyword evidence="4" id="KW-0812">Transmembrane</keyword>
<evidence type="ECO:0000256" key="5">
    <source>
        <dbReference type="ARBA" id="ARBA00022729"/>
    </source>
</evidence>
<name>A0A9W9ZWU2_9CNID</name>
<feature type="chain" id="PRO_5040821325" description="Hemicentin-1" evidence="10">
    <location>
        <begin position="24"/>
        <end position="723"/>
    </location>
</feature>
<reference evidence="11" key="1">
    <citation type="submission" date="2023-01" db="EMBL/GenBank/DDBJ databases">
        <title>Genome assembly of the deep-sea coral Lophelia pertusa.</title>
        <authorList>
            <person name="Herrera S."/>
            <person name="Cordes E."/>
        </authorList>
    </citation>
    <scope>NUCLEOTIDE SEQUENCE</scope>
    <source>
        <strain evidence="11">USNM1676648</strain>
        <tissue evidence="11">Polyp</tissue>
    </source>
</reference>
<organism evidence="11 12">
    <name type="scientific">Desmophyllum pertusum</name>
    <dbReference type="NCBI Taxonomy" id="174260"/>
    <lineage>
        <taxon>Eukaryota</taxon>
        <taxon>Metazoa</taxon>
        <taxon>Cnidaria</taxon>
        <taxon>Anthozoa</taxon>
        <taxon>Hexacorallia</taxon>
        <taxon>Scleractinia</taxon>
        <taxon>Caryophylliina</taxon>
        <taxon>Caryophylliidae</taxon>
        <taxon>Desmophyllum</taxon>
    </lineage>
</organism>
<evidence type="ECO:0000256" key="3">
    <source>
        <dbReference type="ARBA" id="ARBA00022525"/>
    </source>
</evidence>
<dbReference type="InterPro" id="IPR052065">
    <property type="entry name" value="Compl_asym_regulator"/>
</dbReference>
<dbReference type="GO" id="GO:0016020">
    <property type="term" value="C:membrane"/>
    <property type="evidence" value="ECO:0007669"/>
    <property type="project" value="UniProtKB-SubCell"/>
</dbReference>
<evidence type="ECO:0000313" key="11">
    <source>
        <dbReference type="EMBL" id="KAJ7389347.1"/>
    </source>
</evidence>
<evidence type="ECO:0000256" key="2">
    <source>
        <dbReference type="ARBA" id="ARBA00004613"/>
    </source>
</evidence>
<keyword evidence="7" id="KW-1133">Transmembrane helix</keyword>
<evidence type="ECO:0000256" key="4">
    <source>
        <dbReference type="ARBA" id="ARBA00022692"/>
    </source>
</evidence>
<evidence type="ECO:0008006" key="13">
    <source>
        <dbReference type="Google" id="ProtNLM"/>
    </source>
</evidence>
<evidence type="ECO:0000256" key="1">
    <source>
        <dbReference type="ARBA" id="ARBA00004167"/>
    </source>
</evidence>
<dbReference type="Gene3D" id="2.20.100.10">
    <property type="entry name" value="Thrombospondin type-1 (TSP1) repeat"/>
    <property type="match status" value="10"/>
</dbReference>
<dbReference type="SMART" id="SM00209">
    <property type="entry name" value="TSP1"/>
    <property type="match status" value="10"/>
</dbReference>
<gene>
    <name evidence="11" type="ORF">OS493_032204</name>
</gene>
<dbReference type="Pfam" id="PF00090">
    <property type="entry name" value="TSP_1"/>
    <property type="match status" value="10"/>
</dbReference>
<dbReference type="SUPFAM" id="SSF82895">
    <property type="entry name" value="TSP-1 type 1 repeat"/>
    <property type="match status" value="10"/>
</dbReference>
<dbReference type="PROSITE" id="PS50092">
    <property type="entry name" value="TSP1"/>
    <property type="match status" value="10"/>
</dbReference>
<dbReference type="PANTHER" id="PTHR22906">
    <property type="entry name" value="PROPERDIN"/>
    <property type="match status" value="1"/>
</dbReference>
<keyword evidence="3" id="KW-0964">Secreted</keyword>
<evidence type="ECO:0000256" key="8">
    <source>
        <dbReference type="ARBA" id="ARBA00023136"/>
    </source>
</evidence>
<dbReference type="AlphaFoldDB" id="A0A9W9ZWU2"/>
<comment type="caution">
    <text evidence="11">The sequence shown here is derived from an EMBL/GenBank/DDBJ whole genome shotgun (WGS) entry which is preliminary data.</text>
</comment>
<dbReference type="PANTHER" id="PTHR22906:SF43">
    <property type="entry name" value="PROPERDIN"/>
    <property type="match status" value="1"/>
</dbReference>
<feature type="signal peptide" evidence="10">
    <location>
        <begin position="1"/>
        <end position="23"/>
    </location>
</feature>
<proteinExistence type="predicted"/>
<comment type="subcellular location">
    <subcellularLocation>
        <location evidence="1">Membrane</location>
        <topology evidence="1">Single-pass membrane protein</topology>
    </subcellularLocation>
    <subcellularLocation>
        <location evidence="2">Secreted</location>
    </subcellularLocation>
</comment>
<keyword evidence="6" id="KW-0677">Repeat</keyword>
<evidence type="ECO:0000313" key="12">
    <source>
        <dbReference type="Proteomes" id="UP001163046"/>
    </source>
</evidence>
<accession>A0A9W9ZWU2</accession>
<dbReference type="FunFam" id="2.20.100.10:FF:000007">
    <property type="entry name" value="Thrombospondin 1"/>
    <property type="match status" value="3"/>
</dbReference>
<dbReference type="FunFam" id="2.20.100.10:FF:000002">
    <property type="entry name" value="Unc-5 netrin receptor C"/>
    <property type="match status" value="1"/>
</dbReference>
<keyword evidence="8" id="KW-0472">Membrane</keyword>
<dbReference type="OrthoDB" id="446173at2759"/>